<dbReference type="InterPro" id="IPR036388">
    <property type="entry name" value="WH-like_DNA-bd_sf"/>
</dbReference>
<keyword evidence="3" id="KW-0804">Transcription</keyword>
<evidence type="ECO:0000313" key="7">
    <source>
        <dbReference type="Proteomes" id="UP001596380"/>
    </source>
</evidence>
<dbReference type="PROSITE" id="PS50043">
    <property type="entry name" value="HTH_LUXR_2"/>
    <property type="match status" value="1"/>
</dbReference>
<dbReference type="PANTHER" id="PTHR44688:SF16">
    <property type="entry name" value="DNA-BINDING TRANSCRIPTIONAL ACTIVATOR DEVR_DOSR"/>
    <property type="match status" value="1"/>
</dbReference>
<evidence type="ECO:0000256" key="2">
    <source>
        <dbReference type="ARBA" id="ARBA00023125"/>
    </source>
</evidence>
<evidence type="ECO:0000256" key="4">
    <source>
        <dbReference type="SAM" id="MobiDB-lite"/>
    </source>
</evidence>
<dbReference type="InterPro" id="IPR000792">
    <property type="entry name" value="Tscrpt_reg_LuxR_C"/>
</dbReference>
<protein>
    <submittedName>
        <fullName evidence="6">LuxR C-terminal-related transcriptional regulator</fullName>
    </submittedName>
</protein>
<dbReference type="EMBL" id="JBHSXS010000012">
    <property type="protein sequence ID" value="MFC6882374.1"/>
    <property type="molecule type" value="Genomic_DNA"/>
</dbReference>
<reference evidence="7" key="1">
    <citation type="journal article" date="2019" name="Int. J. Syst. Evol. Microbiol.">
        <title>The Global Catalogue of Microorganisms (GCM) 10K type strain sequencing project: providing services to taxonomists for standard genome sequencing and annotation.</title>
        <authorList>
            <consortium name="The Broad Institute Genomics Platform"/>
            <consortium name="The Broad Institute Genome Sequencing Center for Infectious Disease"/>
            <person name="Wu L."/>
            <person name="Ma J."/>
        </authorList>
    </citation>
    <scope>NUCLEOTIDE SEQUENCE [LARGE SCALE GENOMIC DNA]</scope>
    <source>
        <strain evidence="7">JCM 3369</strain>
    </source>
</reference>
<keyword evidence="2" id="KW-0238">DNA-binding</keyword>
<dbReference type="Pfam" id="PF00196">
    <property type="entry name" value="GerE"/>
    <property type="match status" value="1"/>
</dbReference>
<dbReference type="InterPro" id="IPR016032">
    <property type="entry name" value="Sig_transdc_resp-reg_C-effctor"/>
</dbReference>
<keyword evidence="7" id="KW-1185">Reference proteome</keyword>
<name>A0ABW2CLC6_9ACTN</name>
<dbReference type="Gene3D" id="1.10.10.10">
    <property type="entry name" value="Winged helix-like DNA-binding domain superfamily/Winged helix DNA-binding domain"/>
    <property type="match status" value="1"/>
</dbReference>
<dbReference type="PANTHER" id="PTHR44688">
    <property type="entry name" value="DNA-BINDING TRANSCRIPTIONAL ACTIVATOR DEVR_DOSR"/>
    <property type="match status" value="1"/>
</dbReference>
<evidence type="ECO:0000256" key="3">
    <source>
        <dbReference type="ARBA" id="ARBA00023163"/>
    </source>
</evidence>
<gene>
    <name evidence="6" type="ORF">ACFQKB_21645</name>
</gene>
<dbReference type="PRINTS" id="PR00038">
    <property type="entry name" value="HTHLUXR"/>
</dbReference>
<dbReference type="CDD" id="cd06170">
    <property type="entry name" value="LuxR_C_like"/>
    <property type="match status" value="1"/>
</dbReference>
<dbReference type="PROSITE" id="PS00622">
    <property type="entry name" value="HTH_LUXR_1"/>
    <property type="match status" value="1"/>
</dbReference>
<evidence type="ECO:0000313" key="6">
    <source>
        <dbReference type="EMBL" id="MFC6882374.1"/>
    </source>
</evidence>
<dbReference type="SUPFAM" id="SSF46894">
    <property type="entry name" value="C-terminal effector domain of the bipartite response regulators"/>
    <property type="match status" value="1"/>
</dbReference>
<proteinExistence type="predicted"/>
<sequence length="138" mass="15160">MAATVHTLVREADHHLTRLHQIVEHLQSLLDLYPPVPSQRPGGAAFDTRPPADGDSPPGARPPFGSRVQPRLTDREQQVLALLVRGSSNRHIARALEISEPTVKNHLRSVFQKLDVADRTQAIAKVLGGRDPRADRPG</sequence>
<comment type="caution">
    <text evidence="6">The sequence shown here is derived from an EMBL/GenBank/DDBJ whole genome shotgun (WGS) entry which is preliminary data.</text>
</comment>
<keyword evidence="1" id="KW-0805">Transcription regulation</keyword>
<evidence type="ECO:0000256" key="1">
    <source>
        <dbReference type="ARBA" id="ARBA00023015"/>
    </source>
</evidence>
<accession>A0ABW2CLC6</accession>
<feature type="region of interest" description="Disordered" evidence="4">
    <location>
        <begin position="33"/>
        <end position="72"/>
    </location>
</feature>
<feature type="domain" description="HTH luxR-type" evidence="5">
    <location>
        <begin position="65"/>
        <end position="130"/>
    </location>
</feature>
<dbReference type="SMART" id="SM00421">
    <property type="entry name" value="HTH_LUXR"/>
    <property type="match status" value="1"/>
</dbReference>
<dbReference type="Proteomes" id="UP001596380">
    <property type="component" value="Unassembled WGS sequence"/>
</dbReference>
<evidence type="ECO:0000259" key="5">
    <source>
        <dbReference type="PROSITE" id="PS50043"/>
    </source>
</evidence>
<organism evidence="6 7">
    <name type="scientific">Actinomadura yumaensis</name>
    <dbReference type="NCBI Taxonomy" id="111807"/>
    <lineage>
        <taxon>Bacteria</taxon>
        <taxon>Bacillati</taxon>
        <taxon>Actinomycetota</taxon>
        <taxon>Actinomycetes</taxon>
        <taxon>Streptosporangiales</taxon>
        <taxon>Thermomonosporaceae</taxon>
        <taxon>Actinomadura</taxon>
    </lineage>
</organism>
<dbReference type="RefSeq" id="WP_241683018.1">
    <property type="nucleotide sequence ID" value="NZ_JBHSXE010000001.1"/>
</dbReference>